<feature type="region of interest" description="Disordered" evidence="1">
    <location>
        <begin position="62"/>
        <end position="108"/>
    </location>
</feature>
<feature type="region of interest" description="Disordered" evidence="1">
    <location>
        <begin position="26"/>
        <end position="50"/>
    </location>
</feature>
<evidence type="ECO:0000313" key="2">
    <source>
        <dbReference type="EMBL" id="KAK9863388.1"/>
    </source>
</evidence>
<keyword evidence="3" id="KW-1185">Reference proteome</keyword>
<sequence length="308" mass="33164">MKAFHPNCGQDGCNLLGSRRLSVRAAKGFGPEPVPKPQKGGKGKGGKVKRLKVEDIARAVDRKDVQAAHVPLSQQELRERAKRPRHAPPAAAGPSTTSGTATPQKASEGSYDYVKVRGWGPGQPADLGSLEVESFAPGDDPADDDKPFADVLARRLEWLQAQGMLTRADGGDGSDVVPFQQWSFSERAYVQYLTDLLGVHHVLEQALSEGTVVHGPEHYGDMGDGRGVWTALELLSPREGLARAEEIHKDMNNIAKSLQCEGCHQVPYSEPARSYAGYLADCGRAMVGPSSQTSMQLLLSGYLPMPTV</sequence>
<dbReference type="Proteomes" id="UP001485043">
    <property type="component" value="Unassembled WGS sequence"/>
</dbReference>
<evidence type="ECO:0000313" key="3">
    <source>
        <dbReference type="Proteomes" id="UP001485043"/>
    </source>
</evidence>
<dbReference type="AlphaFoldDB" id="A0AAW1T3D9"/>
<feature type="compositionally biased region" description="Basic residues" evidence="1">
    <location>
        <begin position="39"/>
        <end position="50"/>
    </location>
</feature>
<organism evidence="2 3">
    <name type="scientific">Apatococcus fuscideae</name>
    <dbReference type="NCBI Taxonomy" id="2026836"/>
    <lineage>
        <taxon>Eukaryota</taxon>
        <taxon>Viridiplantae</taxon>
        <taxon>Chlorophyta</taxon>
        <taxon>core chlorophytes</taxon>
        <taxon>Trebouxiophyceae</taxon>
        <taxon>Chlorellales</taxon>
        <taxon>Chlorellaceae</taxon>
        <taxon>Apatococcus</taxon>
    </lineage>
</organism>
<dbReference type="EMBL" id="JALJOV010000478">
    <property type="protein sequence ID" value="KAK9863388.1"/>
    <property type="molecule type" value="Genomic_DNA"/>
</dbReference>
<comment type="caution">
    <text evidence="2">The sequence shown here is derived from an EMBL/GenBank/DDBJ whole genome shotgun (WGS) entry which is preliminary data.</text>
</comment>
<protein>
    <submittedName>
        <fullName evidence="2">Uncharacterized protein</fullName>
    </submittedName>
</protein>
<gene>
    <name evidence="2" type="ORF">WJX84_006196</name>
</gene>
<accession>A0AAW1T3D9</accession>
<evidence type="ECO:0000256" key="1">
    <source>
        <dbReference type="SAM" id="MobiDB-lite"/>
    </source>
</evidence>
<dbReference type="InterPro" id="IPR016084">
    <property type="entry name" value="Haem_Oase-like_multi-hlx"/>
</dbReference>
<feature type="compositionally biased region" description="Low complexity" evidence="1">
    <location>
        <begin position="88"/>
        <end position="103"/>
    </location>
</feature>
<feature type="region of interest" description="Disordered" evidence="1">
    <location>
        <begin position="125"/>
        <end position="144"/>
    </location>
</feature>
<dbReference type="Gene3D" id="1.20.910.10">
    <property type="entry name" value="Heme oxygenase-like"/>
    <property type="match status" value="1"/>
</dbReference>
<proteinExistence type="predicted"/>
<reference evidence="2 3" key="1">
    <citation type="journal article" date="2024" name="Nat. Commun.">
        <title>Phylogenomics reveals the evolutionary origins of lichenization in chlorophyte algae.</title>
        <authorList>
            <person name="Puginier C."/>
            <person name="Libourel C."/>
            <person name="Otte J."/>
            <person name="Skaloud P."/>
            <person name="Haon M."/>
            <person name="Grisel S."/>
            <person name="Petersen M."/>
            <person name="Berrin J.G."/>
            <person name="Delaux P.M."/>
            <person name="Dal Grande F."/>
            <person name="Keller J."/>
        </authorList>
    </citation>
    <scope>NUCLEOTIDE SEQUENCE [LARGE SCALE GENOMIC DNA]</scope>
    <source>
        <strain evidence="2 3">SAG 2523</strain>
    </source>
</reference>
<name>A0AAW1T3D9_9CHLO</name>